<reference evidence="1" key="1">
    <citation type="submission" date="2018-11" db="EMBL/GenBank/DDBJ databases">
        <authorList>
            <consortium name="Pathogen Informatics"/>
        </authorList>
    </citation>
    <scope>NUCLEOTIDE SEQUENCE</scope>
</reference>
<comment type="caution">
    <text evidence="1">The sequence shown here is derived from an EMBL/GenBank/DDBJ whole genome shotgun (WGS) entry which is preliminary data.</text>
</comment>
<evidence type="ECO:0000313" key="1">
    <source>
        <dbReference type="EMBL" id="VEL36887.1"/>
    </source>
</evidence>
<feature type="non-terminal residue" evidence="1">
    <location>
        <position position="1"/>
    </location>
</feature>
<organism evidence="1 2">
    <name type="scientific">Protopolystoma xenopodis</name>
    <dbReference type="NCBI Taxonomy" id="117903"/>
    <lineage>
        <taxon>Eukaryota</taxon>
        <taxon>Metazoa</taxon>
        <taxon>Spiralia</taxon>
        <taxon>Lophotrochozoa</taxon>
        <taxon>Platyhelminthes</taxon>
        <taxon>Monogenea</taxon>
        <taxon>Polyopisthocotylea</taxon>
        <taxon>Polystomatidea</taxon>
        <taxon>Polystomatidae</taxon>
        <taxon>Protopolystoma</taxon>
    </lineage>
</organism>
<dbReference type="AlphaFoldDB" id="A0A3S5AH00"/>
<evidence type="ECO:0000313" key="2">
    <source>
        <dbReference type="Proteomes" id="UP000784294"/>
    </source>
</evidence>
<gene>
    <name evidence="1" type="ORF">PXEA_LOCUS30327</name>
</gene>
<name>A0A3S5AH00_9PLAT</name>
<dbReference type="Proteomes" id="UP000784294">
    <property type="component" value="Unassembled WGS sequence"/>
</dbReference>
<accession>A0A3S5AH00</accession>
<protein>
    <submittedName>
        <fullName evidence="1">Uncharacterized protein</fullName>
    </submittedName>
</protein>
<sequence>HPSPGSRYVLQSVRYRISTKQLATLCEGTSIEVGHAATRALLPETSLQIKPTSRKRDISIWFGANVVTKRRFSWLCYATDLSASFTNPQRGNFQSQANRVPVLSLRASGNCGQSLMISHITHKSEGGSA</sequence>
<dbReference type="EMBL" id="CAAALY010253466">
    <property type="protein sequence ID" value="VEL36887.1"/>
    <property type="molecule type" value="Genomic_DNA"/>
</dbReference>
<proteinExistence type="predicted"/>
<keyword evidence="2" id="KW-1185">Reference proteome</keyword>